<dbReference type="AlphaFoldDB" id="A0A9P1I629"/>
<reference evidence="2" key="1">
    <citation type="submission" date="2022-11" db="EMBL/GenBank/DDBJ databases">
        <authorList>
            <person name="Kikuchi T."/>
        </authorList>
    </citation>
    <scope>NUCLEOTIDE SEQUENCE</scope>
    <source>
        <strain evidence="2">PS1010</strain>
    </source>
</reference>
<evidence type="ECO:0000313" key="2">
    <source>
        <dbReference type="EMBL" id="CAI5440252.1"/>
    </source>
</evidence>
<proteinExistence type="predicted"/>
<name>A0A9P1I629_9PELO</name>
<dbReference type="Proteomes" id="UP001152747">
    <property type="component" value="Unassembled WGS sequence"/>
</dbReference>
<keyword evidence="3" id="KW-1185">Reference proteome</keyword>
<comment type="caution">
    <text evidence="2">The sequence shown here is derived from an EMBL/GenBank/DDBJ whole genome shotgun (WGS) entry which is preliminary data.</text>
</comment>
<evidence type="ECO:0000256" key="1">
    <source>
        <dbReference type="SAM" id="MobiDB-lite"/>
    </source>
</evidence>
<gene>
    <name evidence="2" type="ORF">CAMP_LOCUS2889</name>
</gene>
<accession>A0A9P1I629</accession>
<protein>
    <submittedName>
        <fullName evidence="2">Uncharacterized protein</fullName>
    </submittedName>
</protein>
<feature type="region of interest" description="Disordered" evidence="1">
    <location>
        <begin position="267"/>
        <end position="294"/>
    </location>
</feature>
<dbReference type="EMBL" id="CANHGI010000001">
    <property type="protein sequence ID" value="CAI5440252.1"/>
    <property type="molecule type" value="Genomic_DNA"/>
</dbReference>
<organism evidence="2 3">
    <name type="scientific">Caenorhabditis angaria</name>
    <dbReference type="NCBI Taxonomy" id="860376"/>
    <lineage>
        <taxon>Eukaryota</taxon>
        <taxon>Metazoa</taxon>
        <taxon>Ecdysozoa</taxon>
        <taxon>Nematoda</taxon>
        <taxon>Chromadorea</taxon>
        <taxon>Rhabditida</taxon>
        <taxon>Rhabditina</taxon>
        <taxon>Rhabditomorpha</taxon>
        <taxon>Rhabditoidea</taxon>
        <taxon>Rhabditidae</taxon>
        <taxon>Peloderinae</taxon>
        <taxon>Caenorhabditis</taxon>
    </lineage>
</organism>
<sequence>MRSSAITSNEKQPDDTDQMKRLVSAKSIICEMINSLESIRLQLKTERFSAVEQPLSQSISSLRKCEYVIEAIQLKNTKIDQNRKKIVECAVCEKRVSEDETSCLFKKTNIFQSYIQLFGAKFEEKSRNRTRLWVCICHLPTKTPLELCENLGEIRDDEFTLSDFQKHPTPLNLNYIEHRNAPAVEPPNIQPPNVQPNGLIRGHDVGEWPFSHAQSNVEVWNSTQNPSAVEPPNIQPPNVQPNGLIRGHDVGEWPFSHAQSNVEVWNSTQNKTAPKQQQQLDEPQRQPHRRPRHQ</sequence>
<feature type="region of interest" description="Disordered" evidence="1">
    <location>
        <begin position="222"/>
        <end position="252"/>
    </location>
</feature>
<evidence type="ECO:0000313" key="3">
    <source>
        <dbReference type="Proteomes" id="UP001152747"/>
    </source>
</evidence>